<dbReference type="PhylomeDB" id="B8M8U9"/>
<dbReference type="OrthoDB" id="7464126at2759"/>
<evidence type="ECO:0000313" key="3">
    <source>
        <dbReference type="EMBL" id="EED20612.1"/>
    </source>
</evidence>
<dbReference type="GeneID" id="8102198"/>
<dbReference type="InterPro" id="IPR036770">
    <property type="entry name" value="Ankyrin_rpt-contain_sf"/>
</dbReference>
<accession>B8M8U9</accession>
<evidence type="ECO:0000259" key="2">
    <source>
        <dbReference type="Pfam" id="PF24883"/>
    </source>
</evidence>
<dbReference type="SUPFAM" id="SSF48403">
    <property type="entry name" value="Ankyrin repeat"/>
    <property type="match status" value="1"/>
</dbReference>
<dbReference type="SUPFAM" id="SSF52540">
    <property type="entry name" value="P-loop containing nucleoside triphosphate hydrolases"/>
    <property type="match status" value="1"/>
</dbReference>
<dbReference type="VEuPathDB" id="FungiDB:TSTA_038230"/>
<dbReference type="InParanoid" id="B8M8U9"/>
<reference evidence="4" key="1">
    <citation type="journal article" date="2015" name="Genome Announc.">
        <title>Genome sequence of the AIDS-associated pathogen Penicillium marneffei (ATCC18224) and its near taxonomic relative Talaromyces stipitatus (ATCC10500).</title>
        <authorList>
            <person name="Nierman W.C."/>
            <person name="Fedorova-Abrams N.D."/>
            <person name="Andrianopoulos A."/>
        </authorList>
    </citation>
    <scope>NUCLEOTIDE SEQUENCE [LARGE SCALE GENOMIC DNA]</scope>
    <source>
        <strain evidence="4">ATCC 10500 / CBS 375.48 / QM 6759 / NRRL 1006</strain>
    </source>
</reference>
<dbReference type="Pfam" id="PF00023">
    <property type="entry name" value="Ank"/>
    <property type="match status" value="1"/>
</dbReference>
<dbReference type="OMA" id="DIFRWIA"/>
<proteinExistence type="predicted"/>
<dbReference type="InterPro" id="IPR056884">
    <property type="entry name" value="NPHP3-like_N"/>
</dbReference>
<dbReference type="PANTHER" id="PTHR10039">
    <property type="entry name" value="AMELOGENIN"/>
    <property type="match status" value="1"/>
</dbReference>
<name>B8M8U9_TALSN</name>
<dbReference type="Gene3D" id="3.40.50.300">
    <property type="entry name" value="P-loop containing nucleotide triphosphate hydrolases"/>
    <property type="match status" value="1"/>
</dbReference>
<sequence length="691" mass="78619">MGVNQFSDAQEERQAFLEWISDVDFTAVHEEVCSKRCEDTGSWLLGNGIFKEWLAGHSSQVLWLNGGCVSSHSLLFLTEQRHRLTFDVKVSTGKSVLASVAINHLTQDDNFSKDVVVYAYFGQGTTNAQYDTVQVMSSLVKQLCWKLPSLPDPAVGLYSDYRLIARIPTYHDLKTLFLKCSQFFEHVFIVFDGLDAYEGKGRKEILKLVCEFADDKSDNLKILVASRRDPDILHTFRHHGVLQVHTRNPFVQQDIRKLVKHRVTTEFGHIDPELQEHVITTVINNSKNLYLPAELQLNDLARTPGPDIKRQLESVSCPVELEDIYLFIFGKINSLPRVTRTLAQNCFLWAFHSMRPLASGAFIDAVSLDLKANANKTNYYDAATLNDITFGLLDVPDLNMIDVKPIHQSLHYFMTHPRRPIPSELKDFFPDKETGDARMSIMCLRHLTLDIEPPKDIWDTCLFYCARYFDSHIIKLSGSSEEFCTILDQLRLEKLEPYLKRILAWRFTSNDRHYPIVTCIGYPKIITPEVFLKCTGIYKTSVIAFCYEIGSPEWEAWPADCLLLAAAVGCRDILETFISDGVDINEIIDRNTALHCAIKGLAAGYFTDSGIIKLLLDAGADWNHDGRITPSDMPPEHYETPLNTALSYYVDSAIEIIVNHESFNLAKYMKTLPEKHPDWVRVLVKHGADIE</sequence>
<dbReference type="SMART" id="SM00248">
    <property type="entry name" value="ANK"/>
    <property type="match status" value="3"/>
</dbReference>
<dbReference type="InterPro" id="IPR027417">
    <property type="entry name" value="P-loop_NTPase"/>
</dbReference>
<dbReference type="EMBL" id="EQ962654">
    <property type="protein sequence ID" value="EED20612.1"/>
    <property type="molecule type" value="Genomic_DNA"/>
</dbReference>
<dbReference type="Gene3D" id="1.25.40.20">
    <property type="entry name" value="Ankyrin repeat-containing domain"/>
    <property type="match status" value="1"/>
</dbReference>
<dbReference type="STRING" id="441959.B8M8U9"/>
<dbReference type="PANTHER" id="PTHR10039:SF16">
    <property type="entry name" value="GPI INOSITOL-DEACYLASE"/>
    <property type="match status" value="1"/>
</dbReference>
<evidence type="ECO:0000256" key="1">
    <source>
        <dbReference type="ARBA" id="ARBA00022737"/>
    </source>
</evidence>
<organism evidence="3 4">
    <name type="scientific">Talaromyces stipitatus (strain ATCC 10500 / CBS 375.48 / QM 6759 / NRRL 1006)</name>
    <name type="common">Penicillium stipitatum</name>
    <dbReference type="NCBI Taxonomy" id="441959"/>
    <lineage>
        <taxon>Eukaryota</taxon>
        <taxon>Fungi</taxon>
        <taxon>Dikarya</taxon>
        <taxon>Ascomycota</taxon>
        <taxon>Pezizomycotina</taxon>
        <taxon>Eurotiomycetes</taxon>
        <taxon>Eurotiomycetidae</taxon>
        <taxon>Eurotiales</taxon>
        <taxon>Trichocomaceae</taxon>
        <taxon>Talaromyces</taxon>
        <taxon>Talaromyces sect. Talaromyces</taxon>
    </lineage>
</organism>
<dbReference type="Pfam" id="PF24883">
    <property type="entry name" value="NPHP3_N"/>
    <property type="match status" value="1"/>
</dbReference>
<dbReference type="AlphaFoldDB" id="B8M8U9"/>
<keyword evidence="4" id="KW-1185">Reference proteome</keyword>
<feature type="domain" description="Nephrocystin 3-like N-terminal" evidence="2">
    <location>
        <begin position="85"/>
        <end position="227"/>
    </location>
</feature>
<dbReference type="RefSeq" id="XP_002481046.1">
    <property type="nucleotide sequence ID" value="XM_002481001.1"/>
</dbReference>
<evidence type="ECO:0000313" key="4">
    <source>
        <dbReference type="Proteomes" id="UP000001745"/>
    </source>
</evidence>
<protein>
    <recommendedName>
        <fullName evidence="2">Nephrocystin 3-like N-terminal domain-containing protein</fullName>
    </recommendedName>
</protein>
<gene>
    <name evidence="3" type="ORF">TSTA_038230</name>
</gene>
<dbReference type="InterPro" id="IPR002110">
    <property type="entry name" value="Ankyrin_rpt"/>
</dbReference>
<dbReference type="Proteomes" id="UP000001745">
    <property type="component" value="Unassembled WGS sequence"/>
</dbReference>
<keyword evidence="1" id="KW-0677">Repeat</keyword>
<dbReference type="eggNOG" id="KOG0502">
    <property type="taxonomic scope" value="Eukaryota"/>
</dbReference>
<dbReference type="HOGENOM" id="CLU_398591_0_0_1"/>